<gene>
    <name evidence="2" type="ORF">DNTS_012173</name>
</gene>
<feature type="region of interest" description="Disordered" evidence="1">
    <location>
        <begin position="118"/>
        <end position="137"/>
    </location>
</feature>
<dbReference type="EMBL" id="SRMA01025496">
    <property type="protein sequence ID" value="TRY93797.1"/>
    <property type="molecule type" value="Genomic_DNA"/>
</dbReference>
<reference evidence="2 3" key="1">
    <citation type="journal article" date="2019" name="Sci. Data">
        <title>Hybrid genome assembly and annotation of Danionella translucida.</title>
        <authorList>
            <person name="Kadobianskyi M."/>
            <person name="Schulze L."/>
            <person name="Schuelke M."/>
            <person name="Judkewitz B."/>
        </authorList>
    </citation>
    <scope>NUCLEOTIDE SEQUENCE [LARGE SCALE GENOMIC DNA]</scope>
    <source>
        <strain evidence="2 3">Bolton</strain>
    </source>
</reference>
<dbReference type="AlphaFoldDB" id="A0A553QV35"/>
<feature type="region of interest" description="Disordered" evidence="1">
    <location>
        <begin position="218"/>
        <end position="243"/>
    </location>
</feature>
<name>A0A553QV35_9TELE</name>
<protein>
    <submittedName>
        <fullName evidence="2">Uncharacterized protein</fullName>
    </submittedName>
</protein>
<keyword evidence="3" id="KW-1185">Reference proteome</keyword>
<sequence>MTGSSIELIVRLRGYVARAVLTTSAISQRTSSPYLSCLSHRYCQSVELLTVSLELMIISRVRSLTDNNHMGVTGTNFRMLFYIEPVASLTQKGYCVMASEVIVLLAKGSMKLSVLHKEEDSQGSRTSVSGPWASTGPRQIQGQCPLATLLPQATWEQIMAVQTSCRATRDKLQPKKESLKSKDCADEKCPCMDGDQCGYCVFCGEPYSDAARRVQYVSPLPPPQGSASYQSCANQDEHLRNEA</sequence>
<feature type="non-terminal residue" evidence="2">
    <location>
        <position position="243"/>
    </location>
</feature>
<organism evidence="2 3">
    <name type="scientific">Danionella cerebrum</name>
    <dbReference type="NCBI Taxonomy" id="2873325"/>
    <lineage>
        <taxon>Eukaryota</taxon>
        <taxon>Metazoa</taxon>
        <taxon>Chordata</taxon>
        <taxon>Craniata</taxon>
        <taxon>Vertebrata</taxon>
        <taxon>Euteleostomi</taxon>
        <taxon>Actinopterygii</taxon>
        <taxon>Neopterygii</taxon>
        <taxon>Teleostei</taxon>
        <taxon>Ostariophysi</taxon>
        <taxon>Cypriniformes</taxon>
        <taxon>Danionidae</taxon>
        <taxon>Danioninae</taxon>
        <taxon>Danionella</taxon>
    </lineage>
</organism>
<evidence type="ECO:0000256" key="1">
    <source>
        <dbReference type="SAM" id="MobiDB-lite"/>
    </source>
</evidence>
<evidence type="ECO:0000313" key="3">
    <source>
        <dbReference type="Proteomes" id="UP000316079"/>
    </source>
</evidence>
<dbReference type="Proteomes" id="UP000316079">
    <property type="component" value="Unassembled WGS sequence"/>
</dbReference>
<accession>A0A553QV35</accession>
<proteinExistence type="predicted"/>
<comment type="caution">
    <text evidence="2">The sequence shown here is derived from an EMBL/GenBank/DDBJ whole genome shotgun (WGS) entry which is preliminary data.</text>
</comment>
<feature type="compositionally biased region" description="Polar residues" evidence="1">
    <location>
        <begin position="225"/>
        <end position="234"/>
    </location>
</feature>
<evidence type="ECO:0000313" key="2">
    <source>
        <dbReference type="EMBL" id="TRY93797.1"/>
    </source>
</evidence>